<evidence type="ECO:0000256" key="1">
    <source>
        <dbReference type="ARBA" id="ARBA00001962"/>
    </source>
</evidence>
<evidence type="ECO:0000256" key="2">
    <source>
        <dbReference type="ARBA" id="ARBA00022714"/>
    </source>
</evidence>
<dbReference type="GO" id="GO:0051213">
    <property type="term" value="F:dioxygenase activity"/>
    <property type="evidence" value="ECO:0007669"/>
    <property type="project" value="UniProtKB-KW"/>
</dbReference>
<dbReference type="InterPro" id="IPR036922">
    <property type="entry name" value="Rieske_2Fe-2S_sf"/>
</dbReference>
<name>A0ABN3G2X9_9ACTN</name>
<dbReference type="InterPro" id="IPR017941">
    <property type="entry name" value="Rieske_2Fe-2S"/>
</dbReference>
<accession>A0ABN3G2X9</accession>
<dbReference type="SUPFAM" id="SSF55961">
    <property type="entry name" value="Bet v1-like"/>
    <property type="match status" value="1"/>
</dbReference>
<dbReference type="PROSITE" id="PS51296">
    <property type="entry name" value="RIESKE"/>
    <property type="match status" value="1"/>
</dbReference>
<comment type="caution">
    <text evidence="8">The sequence shown here is derived from an EMBL/GenBank/DDBJ whole genome shotgun (WGS) entry which is preliminary data.</text>
</comment>
<dbReference type="PRINTS" id="PR00090">
    <property type="entry name" value="RNGDIOXGNASE"/>
</dbReference>
<keyword evidence="9" id="KW-1185">Reference proteome</keyword>
<dbReference type="PANTHER" id="PTHR43756:SF5">
    <property type="entry name" value="CHOLINE MONOOXYGENASE, CHLOROPLASTIC"/>
    <property type="match status" value="1"/>
</dbReference>
<proteinExistence type="predicted"/>
<keyword evidence="6" id="KW-0411">Iron-sulfur</keyword>
<dbReference type="SUPFAM" id="SSF50022">
    <property type="entry name" value="ISP domain"/>
    <property type="match status" value="1"/>
</dbReference>
<reference evidence="8 9" key="1">
    <citation type="journal article" date="2019" name="Int. J. Syst. Evol. Microbiol.">
        <title>The Global Catalogue of Microorganisms (GCM) 10K type strain sequencing project: providing services to taxonomists for standard genome sequencing and annotation.</title>
        <authorList>
            <consortium name="The Broad Institute Genomics Platform"/>
            <consortium name="The Broad Institute Genome Sequencing Center for Infectious Disease"/>
            <person name="Wu L."/>
            <person name="Ma J."/>
        </authorList>
    </citation>
    <scope>NUCLEOTIDE SEQUENCE [LARGE SCALE GENOMIC DNA]</scope>
    <source>
        <strain evidence="8 9">JCM 3272</strain>
    </source>
</reference>
<evidence type="ECO:0000259" key="7">
    <source>
        <dbReference type="PROSITE" id="PS51296"/>
    </source>
</evidence>
<protein>
    <submittedName>
        <fullName evidence="8">Aromatic ring-hydroxylating dioxygenase subunit alpha</fullName>
    </submittedName>
</protein>
<comment type="cofactor">
    <cofactor evidence="1">
        <name>Fe cation</name>
        <dbReference type="ChEBI" id="CHEBI:24875"/>
    </cofactor>
</comment>
<evidence type="ECO:0000256" key="4">
    <source>
        <dbReference type="ARBA" id="ARBA00023002"/>
    </source>
</evidence>
<dbReference type="InterPro" id="IPR015879">
    <property type="entry name" value="Ring_hydroxy_dOase_asu_C_dom"/>
</dbReference>
<evidence type="ECO:0000313" key="8">
    <source>
        <dbReference type="EMBL" id="GAA2343132.1"/>
    </source>
</evidence>
<dbReference type="CDD" id="cd03469">
    <property type="entry name" value="Rieske_RO_Alpha_N"/>
    <property type="match status" value="1"/>
</dbReference>
<evidence type="ECO:0000256" key="3">
    <source>
        <dbReference type="ARBA" id="ARBA00022723"/>
    </source>
</evidence>
<dbReference type="Gene3D" id="2.102.10.10">
    <property type="entry name" value="Rieske [2Fe-2S] iron-sulphur domain"/>
    <property type="match status" value="1"/>
</dbReference>
<dbReference type="Gene3D" id="3.90.380.10">
    <property type="entry name" value="Naphthalene 1,2-dioxygenase Alpha Subunit, Chain A, domain 1"/>
    <property type="match status" value="1"/>
</dbReference>
<dbReference type="Proteomes" id="UP001501444">
    <property type="component" value="Unassembled WGS sequence"/>
</dbReference>
<sequence>MTDIPAAPLDPHAVEAALRPFGASRTLPAAAYTDPAVLAWERRHLFAGSWTCVGRLDELREGCTQRAVTAGDVGVLLTFGERGAPRAFANVCRHRGHELLADGEAADRPSAVCPYHGWAFRLDGSLATAPHLAEADTGGLGLVELPVAEWHGWLLVNAGHPAPPIESYTGALDGLLAPYDFGSLRKAARHDYRIAANWKVVVENYQECYHCPLIHPELCRVSPPTSGDNWTMPGAWVGGTMDLREHAETMSFDGRGPGRFIAGAPRRTILYVALFPNLLVSAHPDYVMTHRLTPVAPDRTDIECTWYFPDPDVDPAYAVDFWDLTNRQDWAACESVQRGLSSPHYVPGPLADNEDAVYQWIALVAAAYLDPVAALRKATSALVEDAAG</sequence>
<organism evidence="8 9">
    <name type="scientific">Dactylosporangium salmoneum</name>
    <dbReference type="NCBI Taxonomy" id="53361"/>
    <lineage>
        <taxon>Bacteria</taxon>
        <taxon>Bacillati</taxon>
        <taxon>Actinomycetota</taxon>
        <taxon>Actinomycetes</taxon>
        <taxon>Micromonosporales</taxon>
        <taxon>Micromonosporaceae</taxon>
        <taxon>Dactylosporangium</taxon>
    </lineage>
</organism>
<feature type="domain" description="Rieske" evidence="7">
    <location>
        <begin position="50"/>
        <end position="156"/>
    </location>
</feature>
<dbReference type="EMBL" id="BAAARV010000023">
    <property type="protein sequence ID" value="GAA2343132.1"/>
    <property type="molecule type" value="Genomic_DNA"/>
</dbReference>
<dbReference type="Pfam" id="PF00355">
    <property type="entry name" value="Rieske"/>
    <property type="match status" value="1"/>
</dbReference>
<dbReference type="CDD" id="cd08884">
    <property type="entry name" value="RHO_alpha_C_GbcA-like"/>
    <property type="match status" value="1"/>
</dbReference>
<evidence type="ECO:0000256" key="6">
    <source>
        <dbReference type="ARBA" id="ARBA00023014"/>
    </source>
</evidence>
<keyword evidence="5" id="KW-0408">Iron</keyword>
<dbReference type="RefSeq" id="WP_344612746.1">
    <property type="nucleotide sequence ID" value="NZ_BAAARV010000023.1"/>
</dbReference>
<gene>
    <name evidence="8" type="ORF">GCM10010170_027690</name>
</gene>
<keyword evidence="2" id="KW-0001">2Fe-2S</keyword>
<keyword evidence="3" id="KW-0479">Metal-binding</keyword>
<dbReference type="InterPro" id="IPR001663">
    <property type="entry name" value="Rng_hydr_dOase-A"/>
</dbReference>
<dbReference type="Pfam" id="PF00848">
    <property type="entry name" value="Ring_hydroxyl_A"/>
    <property type="match status" value="1"/>
</dbReference>
<evidence type="ECO:0000256" key="5">
    <source>
        <dbReference type="ARBA" id="ARBA00023004"/>
    </source>
</evidence>
<dbReference type="PANTHER" id="PTHR43756">
    <property type="entry name" value="CHOLINE MONOOXYGENASE, CHLOROPLASTIC"/>
    <property type="match status" value="1"/>
</dbReference>
<keyword evidence="4" id="KW-0560">Oxidoreductase</keyword>
<keyword evidence="8" id="KW-0223">Dioxygenase</keyword>
<evidence type="ECO:0000313" key="9">
    <source>
        <dbReference type="Proteomes" id="UP001501444"/>
    </source>
</evidence>